<dbReference type="InterPro" id="IPR044822">
    <property type="entry name" value="Myb_DNA-bind_4"/>
</dbReference>
<accession>A0AAW1LUE9</accession>
<evidence type="ECO:0000313" key="2">
    <source>
        <dbReference type="EMBL" id="KAK9737459.1"/>
    </source>
</evidence>
<keyword evidence="3" id="KW-1185">Reference proteome</keyword>
<protein>
    <recommendedName>
        <fullName evidence="1">Myb/SANT-like DNA-binding domain-containing protein</fullName>
    </recommendedName>
</protein>
<name>A0AAW1LUE9_POPJA</name>
<comment type="caution">
    <text evidence="2">The sequence shown here is derived from an EMBL/GenBank/DDBJ whole genome shotgun (WGS) entry which is preliminary data.</text>
</comment>
<dbReference type="AlphaFoldDB" id="A0AAW1LUE9"/>
<reference evidence="2 3" key="1">
    <citation type="journal article" date="2024" name="BMC Genomics">
        <title>De novo assembly and annotation of Popillia japonica's genome with initial clues to its potential as an invasive pest.</title>
        <authorList>
            <person name="Cucini C."/>
            <person name="Boschi S."/>
            <person name="Funari R."/>
            <person name="Cardaioli E."/>
            <person name="Iannotti N."/>
            <person name="Marturano G."/>
            <person name="Paoli F."/>
            <person name="Bruttini M."/>
            <person name="Carapelli A."/>
            <person name="Frati F."/>
            <person name="Nardi F."/>
        </authorList>
    </citation>
    <scope>NUCLEOTIDE SEQUENCE [LARGE SCALE GENOMIC DNA]</scope>
    <source>
        <strain evidence="2">DMR45628</strain>
    </source>
</reference>
<sequence>METFKLSILDPENGIKYDLILNKEDYERANHDEQFVSDLLHHSRNSNENEEALLTDIDCVDNEKGTKTNYRWKYEQVIELIKSMGSHMSDLSHPKTRKQVFEHVANDMISKCFKVSRKQVFEHVANDMISKCFKVSSIMVQNKWNSFLKSYRKAKNNVLTLVEHQHALIFLNLWMR</sequence>
<evidence type="ECO:0000313" key="3">
    <source>
        <dbReference type="Proteomes" id="UP001458880"/>
    </source>
</evidence>
<organism evidence="2 3">
    <name type="scientific">Popillia japonica</name>
    <name type="common">Japanese beetle</name>
    <dbReference type="NCBI Taxonomy" id="7064"/>
    <lineage>
        <taxon>Eukaryota</taxon>
        <taxon>Metazoa</taxon>
        <taxon>Ecdysozoa</taxon>
        <taxon>Arthropoda</taxon>
        <taxon>Hexapoda</taxon>
        <taxon>Insecta</taxon>
        <taxon>Pterygota</taxon>
        <taxon>Neoptera</taxon>
        <taxon>Endopterygota</taxon>
        <taxon>Coleoptera</taxon>
        <taxon>Polyphaga</taxon>
        <taxon>Scarabaeiformia</taxon>
        <taxon>Scarabaeidae</taxon>
        <taxon>Rutelinae</taxon>
        <taxon>Popillia</taxon>
    </lineage>
</organism>
<dbReference type="Pfam" id="PF13837">
    <property type="entry name" value="Myb_DNA-bind_4"/>
    <property type="match status" value="1"/>
</dbReference>
<dbReference type="EMBL" id="JASPKY010000099">
    <property type="protein sequence ID" value="KAK9737459.1"/>
    <property type="molecule type" value="Genomic_DNA"/>
</dbReference>
<feature type="domain" description="Myb/SANT-like DNA-binding" evidence="1">
    <location>
        <begin position="117"/>
        <end position="157"/>
    </location>
</feature>
<gene>
    <name evidence="2" type="ORF">QE152_g10676</name>
</gene>
<dbReference type="Proteomes" id="UP001458880">
    <property type="component" value="Unassembled WGS sequence"/>
</dbReference>
<evidence type="ECO:0000259" key="1">
    <source>
        <dbReference type="Pfam" id="PF13837"/>
    </source>
</evidence>
<proteinExistence type="predicted"/>